<sequence>MWSFYVFSVLYFIGGVRSAIDERLKDDFFHIYKNAAIETRDIQNRPVTEDQVTFYLYTNENPKEFTAIDSNNLERFRNFTNQIVFLIHGWTNSRKSEWLENMKNAFLVRDKNSFVIIVDWEDPANQLYYVSSINTYDVGKFIAKLLVNLYKNYGVDKRNFLIVGHSLGGQVAGFIGKQFKKQTLQSLPRIIALDPAGPLFTTRPLNERLNKDDADVVEVVHTNGGTFGFLDACGTIDFFVNGGSSQPGCKRIDLADLVGSVQEPLLCDHRRSWAYFTEALLNPTEMVAQKCNSWAEYKISYCDKVTVPMGDLNTTLTGSFYLKTNKEPPYSKKLSSGFSLSRLISY</sequence>
<keyword evidence="3" id="KW-0964">Secreted</keyword>
<evidence type="ECO:0000256" key="1">
    <source>
        <dbReference type="ARBA" id="ARBA00004613"/>
    </source>
</evidence>
<feature type="signal peptide" evidence="5">
    <location>
        <begin position="1"/>
        <end position="18"/>
    </location>
</feature>
<gene>
    <name evidence="7" type="ORF">CEUTPL_LOCUS2763</name>
</gene>
<evidence type="ECO:0000256" key="2">
    <source>
        <dbReference type="ARBA" id="ARBA00010701"/>
    </source>
</evidence>
<feature type="domain" description="Lipase" evidence="6">
    <location>
        <begin position="39"/>
        <end position="304"/>
    </location>
</feature>
<dbReference type="InterPro" id="IPR000734">
    <property type="entry name" value="TAG_lipase"/>
</dbReference>
<dbReference type="PRINTS" id="PR00821">
    <property type="entry name" value="TAGLIPASE"/>
</dbReference>
<dbReference type="GO" id="GO:0017171">
    <property type="term" value="F:serine hydrolase activity"/>
    <property type="evidence" value="ECO:0007669"/>
    <property type="project" value="TreeGrafter"/>
</dbReference>
<dbReference type="GO" id="GO:0005615">
    <property type="term" value="C:extracellular space"/>
    <property type="evidence" value="ECO:0007669"/>
    <property type="project" value="TreeGrafter"/>
</dbReference>
<feature type="chain" id="PRO_5040432324" description="Lipase domain-containing protein" evidence="5">
    <location>
        <begin position="19"/>
        <end position="346"/>
    </location>
</feature>
<protein>
    <recommendedName>
        <fullName evidence="6">Lipase domain-containing protein</fullName>
    </recommendedName>
</protein>
<dbReference type="Pfam" id="PF00151">
    <property type="entry name" value="Lipase"/>
    <property type="match status" value="1"/>
</dbReference>
<evidence type="ECO:0000259" key="6">
    <source>
        <dbReference type="Pfam" id="PF00151"/>
    </source>
</evidence>
<dbReference type="EMBL" id="OU892287">
    <property type="protein sequence ID" value="CAG9762078.1"/>
    <property type="molecule type" value="Genomic_DNA"/>
</dbReference>
<organism evidence="7 8">
    <name type="scientific">Ceutorhynchus assimilis</name>
    <name type="common">cabbage seed weevil</name>
    <dbReference type="NCBI Taxonomy" id="467358"/>
    <lineage>
        <taxon>Eukaryota</taxon>
        <taxon>Metazoa</taxon>
        <taxon>Ecdysozoa</taxon>
        <taxon>Arthropoda</taxon>
        <taxon>Hexapoda</taxon>
        <taxon>Insecta</taxon>
        <taxon>Pterygota</taxon>
        <taxon>Neoptera</taxon>
        <taxon>Endopterygota</taxon>
        <taxon>Coleoptera</taxon>
        <taxon>Polyphaga</taxon>
        <taxon>Cucujiformia</taxon>
        <taxon>Curculionidae</taxon>
        <taxon>Ceutorhynchinae</taxon>
        <taxon>Ceutorhynchus</taxon>
    </lineage>
</organism>
<dbReference type="CDD" id="cd00707">
    <property type="entry name" value="Pancreat_lipase_like"/>
    <property type="match status" value="1"/>
</dbReference>
<evidence type="ECO:0000313" key="7">
    <source>
        <dbReference type="EMBL" id="CAG9762078.1"/>
    </source>
</evidence>
<dbReference type="GO" id="GO:0016042">
    <property type="term" value="P:lipid catabolic process"/>
    <property type="evidence" value="ECO:0007669"/>
    <property type="project" value="TreeGrafter"/>
</dbReference>
<dbReference type="Gene3D" id="3.40.50.1820">
    <property type="entry name" value="alpha/beta hydrolase"/>
    <property type="match status" value="1"/>
</dbReference>
<dbReference type="Proteomes" id="UP001152799">
    <property type="component" value="Chromosome 11"/>
</dbReference>
<dbReference type="AlphaFoldDB" id="A0A9N9MCI7"/>
<dbReference type="PANTHER" id="PTHR11610:SF173">
    <property type="entry name" value="LIPASE DOMAIN-CONTAINING PROTEIN-RELATED"/>
    <property type="match status" value="1"/>
</dbReference>
<dbReference type="PANTHER" id="PTHR11610">
    <property type="entry name" value="LIPASE"/>
    <property type="match status" value="1"/>
</dbReference>
<proteinExistence type="inferred from homology"/>
<keyword evidence="8" id="KW-1185">Reference proteome</keyword>
<dbReference type="InterPro" id="IPR033906">
    <property type="entry name" value="Lipase_N"/>
</dbReference>
<dbReference type="InterPro" id="IPR013818">
    <property type="entry name" value="Lipase"/>
</dbReference>
<dbReference type="GO" id="GO:0016298">
    <property type="term" value="F:lipase activity"/>
    <property type="evidence" value="ECO:0007669"/>
    <property type="project" value="InterPro"/>
</dbReference>
<dbReference type="SUPFAM" id="SSF53474">
    <property type="entry name" value="alpha/beta-Hydrolases"/>
    <property type="match status" value="1"/>
</dbReference>
<keyword evidence="5" id="KW-0732">Signal</keyword>
<comment type="similarity">
    <text evidence="2 4">Belongs to the AB hydrolase superfamily. Lipase family.</text>
</comment>
<accession>A0A9N9MCI7</accession>
<evidence type="ECO:0000256" key="5">
    <source>
        <dbReference type="SAM" id="SignalP"/>
    </source>
</evidence>
<dbReference type="OrthoDB" id="6755582at2759"/>
<dbReference type="InterPro" id="IPR029058">
    <property type="entry name" value="AB_hydrolase_fold"/>
</dbReference>
<reference evidence="7" key="1">
    <citation type="submission" date="2022-01" db="EMBL/GenBank/DDBJ databases">
        <authorList>
            <person name="King R."/>
        </authorList>
    </citation>
    <scope>NUCLEOTIDE SEQUENCE</scope>
</reference>
<evidence type="ECO:0000256" key="3">
    <source>
        <dbReference type="ARBA" id="ARBA00022525"/>
    </source>
</evidence>
<comment type="subcellular location">
    <subcellularLocation>
        <location evidence="1">Secreted</location>
    </subcellularLocation>
</comment>
<name>A0A9N9MCI7_9CUCU</name>
<evidence type="ECO:0000313" key="8">
    <source>
        <dbReference type="Proteomes" id="UP001152799"/>
    </source>
</evidence>
<evidence type="ECO:0000256" key="4">
    <source>
        <dbReference type="RuleBase" id="RU004262"/>
    </source>
</evidence>